<accession>A0A835B739</accession>
<dbReference type="OrthoDB" id="717574at2759"/>
<feature type="domain" description="Disease resistance protein winged helix" evidence="1">
    <location>
        <begin position="205"/>
        <end position="254"/>
    </location>
</feature>
<reference evidence="2" key="1">
    <citation type="submission" date="2020-07" db="EMBL/GenBank/DDBJ databases">
        <title>Genome sequence and genetic diversity analysis of an under-domesticated orphan crop, white fonio (Digitaria exilis).</title>
        <authorList>
            <person name="Bennetzen J.L."/>
            <person name="Chen S."/>
            <person name="Ma X."/>
            <person name="Wang X."/>
            <person name="Yssel A.E.J."/>
            <person name="Chaluvadi S.R."/>
            <person name="Johnson M."/>
            <person name="Gangashetty P."/>
            <person name="Hamidou F."/>
            <person name="Sanogo M.D."/>
            <person name="Zwaenepoel A."/>
            <person name="Wallace J."/>
            <person name="Van De Peer Y."/>
            <person name="Van Deynze A."/>
        </authorList>
    </citation>
    <scope>NUCLEOTIDE SEQUENCE</scope>
    <source>
        <tissue evidence="2">Leaves</tissue>
    </source>
</reference>
<keyword evidence="3" id="KW-1185">Reference proteome</keyword>
<comment type="caution">
    <text evidence="2">The sequence shown here is derived from an EMBL/GenBank/DDBJ whole genome shotgun (WGS) entry which is preliminary data.</text>
</comment>
<dbReference type="Proteomes" id="UP000636709">
    <property type="component" value="Unassembled WGS sequence"/>
</dbReference>
<gene>
    <name evidence="2" type="ORF">HU200_041839</name>
</gene>
<dbReference type="EMBL" id="JACEFO010002015">
    <property type="protein sequence ID" value="KAF8689511.1"/>
    <property type="molecule type" value="Genomic_DNA"/>
</dbReference>
<name>A0A835B739_9POAL</name>
<protein>
    <recommendedName>
        <fullName evidence="1">Disease resistance protein winged helix domain-containing protein</fullName>
    </recommendedName>
</protein>
<evidence type="ECO:0000313" key="3">
    <source>
        <dbReference type="Proteomes" id="UP000636709"/>
    </source>
</evidence>
<dbReference type="InterPro" id="IPR058922">
    <property type="entry name" value="WHD_DRP"/>
</dbReference>
<dbReference type="Pfam" id="PF23559">
    <property type="entry name" value="WHD_DRP"/>
    <property type="match status" value="1"/>
</dbReference>
<evidence type="ECO:0000313" key="2">
    <source>
        <dbReference type="EMBL" id="KAF8689511.1"/>
    </source>
</evidence>
<sequence>MAAVAASFAGKAVATSAISYIINKAFDHLKDNKKAGGFKSTKARSGDAVEEAEDALDELEYYKLEEEVKLQDNKVGGSLHKYKGKLVQQFNHTFNTGSLKRLKSAVKTLDEAVAGVKDFVHVLNQFDKNKLKHKQEMDLKNRRETSSLPQGLVLGREISKKMVYKLSGSPLAAKVLGGLLNSKIGQWHLEQDFGIKHVSGTAVYFIKNYEFTKKELVYLWMDSGLIQHVVDDKMPEDDGIEYLDTLTKKSFLMSNQGHYIVVI</sequence>
<organism evidence="2 3">
    <name type="scientific">Digitaria exilis</name>
    <dbReference type="NCBI Taxonomy" id="1010633"/>
    <lineage>
        <taxon>Eukaryota</taxon>
        <taxon>Viridiplantae</taxon>
        <taxon>Streptophyta</taxon>
        <taxon>Embryophyta</taxon>
        <taxon>Tracheophyta</taxon>
        <taxon>Spermatophyta</taxon>
        <taxon>Magnoliopsida</taxon>
        <taxon>Liliopsida</taxon>
        <taxon>Poales</taxon>
        <taxon>Poaceae</taxon>
        <taxon>PACMAD clade</taxon>
        <taxon>Panicoideae</taxon>
        <taxon>Panicodae</taxon>
        <taxon>Paniceae</taxon>
        <taxon>Anthephorinae</taxon>
        <taxon>Digitaria</taxon>
    </lineage>
</organism>
<evidence type="ECO:0000259" key="1">
    <source>
        <dbReference type="Pfam" id="PF23559"/>
    </source>
</evidence>
<proteinExistence type="predicted"/>
<dbReference type="AlphaFoldDB" id="A0A835B739"/>